<gene>
    <name evidence="2" type="ORF">ABQ292_20910</name>
</gene>
<dbReference type="Pfam" id="PF11377">
    <property type="entry name" value="DUF3180"/>
    <property type="match status" value="1"/>
</dbReference>
<dbReference type="EMBL" id="JBFNXQ010000089">
    <property type="protein sequence ID" value="MEX5720821.1"/>
    <property type="molecule type" value="Genomic_DNA"/>
</dbReference>
<feature type="transmembrane region" description="Helical" evidence="1">
    <location>
        <begin position="139"/>
        <end position="158"/>
    </location>
</feature>
<organism evidence="2 3">
    <name type="scientific">Geodermatophilus maliterrae</name>
    <dbReference type="NCBI Taxonomy" id="3162531"/>
    <lineage>
        <taxon>Bacteria</taxon>
        <taxon>Bacillati</taxon>
        <taxon>Actinomycetota</taxon>
        <taxon>Actinomycetes</taxon>
        <taxon>Geodermatophilales</taxon>
        <taxon>Geodermatophilaceae</taxon>
        <taxon>Geodermatophilus</taxon>
    </lineage>
</organism>
<keyword evidence="1" id="KW-0812">Transmembrane</keyword>
<feature type="transmembrane region" description="Helical" evidence="1">
    <location>
        <begin position="41"/>
        <end position="61"/>
    </location>
</feature>
<evidence type="ECO:0000256" key="1">
    <source>
        <dbReference type="SAM" id="Phobius"/>
    </source>
</evidence>
<name>A0ABV3XJP8_9ACTN</name>
<evidence type="ECO:0000313" key="2">
    <source>
        <dbReference type="EMBL" id="MEX5720821.1"/>
    </source>
</evidence>
<reference evidence="2 3" key="1">
    <citation type="submission" date="2024-06" db="EMBL/GenBank/DDBJ databases">
        <title>Draft genome sequence of Geodermatophilus badlandi, a novel member of the Geodermatophilaceae isolated from badland sedimentary rocks in the Red desert, Wyoming, USA.</title>
        <authorList>
            <person name="Ben Tekaya S."/>
            <person name="Nouioui I."/>
            <person name="Flores G.M."/>
            <person name="Shaal M.N."/>
            <person name="Bredoire F."/>
            <person name="Basile F."/>
            <person name="Van Diepen L."/>
            <person name="Ward N.L."/>
        </authorList>
    </citation>
    <scope>NUCLEOTIDE SEQUENCE [LARGE SCALE GENOMIC DNA]</scope>
    <source>
        <strain evidence="2 3">WL48A</strain>
    </source>
</reference>
<keyword evidence="1" id="KW-1133">Transmembrane helix</keyword>
<keyword evidence="1" id="KW-0472">Membrane</keyword>
<protein>
    <submittedName>
        <fullName evidence="2">DUF3180 domain-containing protein</fullName>
    </submittedName>
</protein>
<keyword evidence="3" id="KW-1185">Reference proteome</keyword>
<sequence length="179" mass="18609">MGAPPLKPVNRRDLVVVAAGLALAAWLVVRATYGDLPSLRWWLPVPLGVLAVAEALGARTLRARLAAERDARRGSRDGRPAEPAAPLVRRVEPMVVARLAVLAQASAFVGAVFTGVWAGVLLHVAPAVSRLQAASGDTVTAALGVVLAVGLTAAALWLESVCRVPPQRDDDRPGDGARA</sequence>
<comment type="caution">
    <text evidence="2">The sequence shown here is derived from an EMBL/GenBank/DDBJ whole genome shotgun (WGS) entry which is preliminary data.</text>
</comment>
<dbReference type="Proteomes" id="UP001560045">
    <property type="component" value="Unassembled WGS sequence"/>
</dbReference>
<evidence type="ECO:0000313" key="3">
    <source>
        <dbReference type="Proteomes" id="UP001560045"/>
    </source>
</evidence>
<dbReference type="InterPro" id="IPR021517">
    <property type="entry name" value="DUF3180"/>
</dbReference>
<feature type="transmembrane region" description="Helical" evidence="1">
    <location>
        <begin position="99"/>
        <end position="119"/>
    </location>
</feature>
<dbReference type="RefSeq" id="WP_369209638.1">
    <property type="nucleotide sequence ID" value="NZ_JBFNXQ010000089.1"/>
</dbReference>
<accession>A0ABV3XJP8</accession>
<proteinExistence type="predicted"/>